<evidence type="ECO:0000313" key="4">
    <source>
        <dbReference type="EMBL" id="AGA26741.1"/>
    </source>
</evidence>
<evidence type="ECO:0000256" key="2">
    <source>
        <dbReference type="ARBA" id="ARBA00023002"/>
    </source>
</evidence>
<dbReference type="AlphaFoldDB" id="L0DDJ0"/>
<dbReference type="KEGG" id="saci:Sinac_2430"/>
<keyword evidence="4" id="KW-0223">Dioxygenase</keyword>
<dbReference type="Gene3D" id="3.60.130.10">
    <property type="entry name" value="Clavaminate synthase-like"/>
    <property type="match status" value="1"/>
</dbReference>
<gene>
    <name evidence="4" type="ordered locus">Sinac_2430</name>
</gene>
<dbReference type="InterPro" id="IPR050411">
    <property type="entry name" value="AlphaKG_dependent_hydroxylases"/>
</dbReference>
<dbReference type="Proteomes" id="UP000010798">
    <property type="component" value="Chromosome"/>
</dbReference>
<evidence type="ECO:0000256" key="1">
    <source>
        <dbReference type="ARBA" id="ARBA00001954"/>
    </source>
</evidence>
<protein>
    <submittedName>
        <fullName evidence="4">Putative taurine catabolism dioxygenase</fullName>
    </submittedName>
</protein>
<dbReference type="EMBL" id="CP003364">
    <property type="protein sequence ID" value="AGA26741.1"/>
    <property type="molecule type" value="Genomic_DNA"/>
</dbReference>
<dbReference type="HOGENOM" id="CLU_044153_3_0_0"/>
<dbReference type="PANTHER" id="PTHR10696:SF21">
    <property type="entry name" value="TAUD_TFDA-LIKE DOMAIN-CONTAINING PROTEIN"/>
    <property type="match status" value="1"/>
</dbReference>
<dbReference type="RefSeq" id="WP_015245893.1">
    <property type="nucleotide sequence ID" value="NC_019892.1"/>
</dbReference>
<dbReference type="InterPro" id="IPR042098">
    <property type="entry name" value="TauD-like_sf"/>
</dbReference>
<dbReference type="OrthoDB" id="9769888at2"/>
<keyword evidence="2" id="KW-0560">Oxidoreductase</keyword>
<dbReference type="PANTHER" id="PTHR10696">
    <property type="entry name" value="GAMMA-BUTYROBETAINE HYDROXYLASE-RELATED"/>
    <property type="match status" value="1"/>
</dbReference>
<dbReference type="eggNOG" id="COG2175">
    <property type="taxonomic scope" value="Bacteria"/>
</dbReference>
<dbReference type="InterPro" id="IPR003819">
    <property type="entry name" value="TauD/TfdA-like"/>
</dbReference>
<feature type="domain" description="TauD/TfdA-like" evidence="3">
    <location>
        <begin position="34"/>
        <end position="323"/>
    </location>
</feature>
<name>L0DDJ0_SINAD</name>
<proteinExistence type="predicted"/>
<dbReference type="SUPFAM" id="SSF51197">
    <property type="entry name" value="Clavaminate synthase-like"/>
    <property type="match status" value="1"/>
</dbReference>
<comment type="cofactor">
    <cofactor evidence="1">
        <name>Fe(2+)</name>
        <dbReference type="ChEBI" id="CHEBI:29033"/>
    </cofactor>
</comment>
<organism evidence="4 5">
    <name type="scientific">Singulisphaera acidiphila (strain ATCC BAA-1392 / DSM 18658 / VKM B-2454 / MOB10)</name>
    <dbReference type="NCBI Taxonomy" id="886293"/>
    <lineage>
        <taxon>Bacteria</taxon>
        <taxon>Pseudomonadati</taxon>
        <taxon>Planctomycetota</taxon>
        <taxon>Planctomycetia</taxon>
        <taxon>Isosphaerales</taxon>
        <taxon>Isosphaeraceae</taxon>
        <taxon>Singulisphaera</taxon>
    </lineage>
</organism>
<evidence type="ECO:0000313" key="5">
    <source>
        <dbReference type="Proteomes" id="UP000010798"/>
    </source>
</evidence>
<dbReference type="GO" id="GO:0016706">
    <property type="term" value="F:2-oxoglutarate-dependent dioxygenase activity"/>
    <property type="evidence" value="ECO:0007669"/>
    <property type="project" value="UniProtKB-ARBA"/>
</dbReference>
<keyword evidence="5" id="KW-1185">Reference proteome</keyword>
<evidence type="ECO:0000259" key="3">
    <source>
        <dbReference type="Pfam" id="PF02668"/>
    </source>
</evidence>
<dbReference type="Pfam" id="PF02668">
    <property type="entry name" value="TauD"/>
    <property type="match status" value="1"/>
</dbReference>
<reference evidence="4 5" key="1">
    <citation type="submission" date="2012-02" db="EMBL/GenBank/DDBJ databases">
        <title>Complete sequence of chromosome of Singulisphaera acidiphila DSM 18658.</title>
        <authorList>
            <consortium name="US DOE Joint Genome Institute (JGI-PGF)"/>
            <person name="Lucas S."/>
            <person name="Copeland A."/>
            <person name="Lapidus A."/>
            <person name="Glavina del Rio T."/>
            <person name="Dalin E."/>
            <person name="Tice H."/>
            <person name="Bruce D."/>
            <person name="Goodwin L."/>
            <person name="Pitluck S."/>
            <person name="Peters L."/>
            <person name="Ovchinnikova G."/>
            <person name="Chertkov O."/>
            <person name="Kyrpides N."/>
            <person name="Mavromatis K."/>
            <person name="Ivanova N."/>
            <person name="Brettin T."/>
            <person name="Detter J.C."/>
            <person name="Han C."/>
            <person name="Larimer F."/>
            <person name="Land M."/>
            <person name="Hauser L."/>
            <person name="Markowitz V."/>
            <person name="Cheng J.-F."/>
            <person name="Hugenholtz P."/>
            <person name="Woyke T."/>
            <person name="Wu D."/>
            <person name="Tindall B."/>
            <person name="Pomrenke H."/>
            <person name="Brambilla E."/>
            <person name="Klenk H.-P."/>
            <person name="Eisen J.A."/>
        </authorList>
    </citation>
    <scope>NUCLEOTIDE SEQUENCE [LARGE SCALE GENOMIC DNA]</scope>
    <source>
        <strain evidence="5">ATCC BAA-1392 / DSM 18658 / VKM B-2454 / MOB10</strain>
    </source>
</reference>
<accession>L0DDJ0</accession>
<sequence length="331" mass="36810">MNESQIQISPLAVPGQQWHDGAPFPLAWECATPAVDFETIEAWIGLNRGEFCDQAHRHGAVLFRGFPLASAEDFDRFIAAFEFENFPYEDSLSNAVRVNRTPRVFTANEAPSTVEIFLHHEMAQTPRYPSRLFFFCEQPAEQGGATPICRSDLLWSRLVERCPDFAQACVEKGLTYSNVMPSSNDPNSGMGRSWQSTLRANTREEAEQRLKNLGYHWEWLDDGCLRATTPVLPAVHTLAPGRSSFFNQLIAAYCGWKDSRNDPAKSITFGDGAPLDGTAVQVAIALAEELTFDIPWQQGDVALVDNLVAMHGRRTFSGPRKILASLACPNT</sequence>
<dbReference type="STRING" id="886293.Sinac_2430"/>